<keyword evidence="1" id="KW-0001">2Fe-2S</keyword>
<dbReference type="EMBL" id="JALJOT010000005">
    <property type="protein sequence ID" value="KAK9914897.1"/>
    <property type="molecule type" value="Genomic_DNA"/>
</dbReference>
<name>A0ABR2YTC2_9CHLO</name>
<evidence type="ECO:0000313" key="8">
    <source>
        <dbReference type="Proteomes" id="UP001491310"/>
    </source>
</evidence>
<evidence type="ECO:0000256" key="1">
    <source>
        <dbReference type="ARBA" id="ARBA00022714"/>
    </source>
</evidence>
<organism evidence="7 8">
    <name type="scientific">Coccomyxa subellipsoidea</name>
    <dbReference type="NCBI Taxonomy" id="248742"/>
    <lineage>
        <taxon>Eukaryota</taxon>
        <taxon>Viridiplantae</taxon>
        <taxon>Chlorophyta</taxon>
        <taxon>core chlorophytes</taxon>
        <taxon>Trebouxiophyceae</taxon>
        <taxon>Trebouxiophyceae incertae sedis</taxon>
        <taxon>Coccomyxaceae</taxon>
        <taxon>Coccomyxa</taxon>
    </lineage>
</organism>
<dbReference type="Pfam" id="PF22543">
    <property type="entry name" value="Rieske_4"/>
    <property type="match status" value="1"/>
</dbReference>
<evidence type="ECO:0000313" key="7">
    <source>
        <dbReference type="EMBL" id="KAK9914897.1"/>
    </source>
</evidence>
<comment type="cofactor">
    <cofactor evidence="5">
        <name>[2Fe-2S] cluster</name>
        <dbReference type="ChEBI" id="CHEBI:190135"/>
    </cofactor>
</comment>
<accession>A0ABR2YTC2</accession>
<evidence type="ECO:0000256" key="5">
    <source>
        <dbReference type="ARBA" id="ARBA00034078"/>
    </source>
</evidence>
<sequence>MLRVKALRSAELREGQRITKELHGRAVTVIRHRGKLYALDALCYHMGGPLGEDGDIEDIASGMSRGACITCPWHNHKISLETGGRIDKDLCGDLCTSAPKQRVHQVIDDSEHLWVLLNMEGERPSDKYNVRSSGDRLTFGNGFTSGYGLGASAFSSSGGIGGSEARGLGSLRPVAEQQAAPSALPQGFLIPYGGVDKYYLPPSPVKPSSGTLPFRGVRTNMRGAAAREAVKNNYRPPPSEIGDTQERPGAQRRITELFSRQMSAPQHQWDPSAAPGVALHTGVQDMEF</sequence>
<evidence type="ECO:0000256" key="4">
    <source>
        <dbReference type="ARBA" id="ARBA00023014"/>
    </source>
</evidence>
<proteinExistence type="predicted"/>
<keyword evidence="3" id="KW-0408">Iron</keyword>
<dbReference type="InterPro" id="IPR054716">
    <property type="entry name" value="Sol_Rieske_ferrdox_dom"/>
</dbReference>
<keyword evidence="2" id="KW-0479">Metal-binding</keyword>
<dbReference type="InterPro" id="IPR036922">
    <property type="entry name" value="Rieske_2Fe-2S_sf"/>
</dbReference>
<gene>
    <name evidence="7" type="ORF">WJX75_002007</name>
</gene>
<dbReference type="SUPFAM" id="SSF50022">
    <property type="entry name" value="ISP domain"/>
    <property type="match status" value="1"/>
</dbReference>
<evidence type="ECO:0000256" key="2">
    <source>
        <dbReference type="ARBA" id="ARBA00022723"/>
    </source>
</evidence>
<evidence type="ECO:0000259" key="6">
    <source>
        <dbReference type="PROSITE" id="PS51296"/>
    </source>
</evidence>
<dbReference type="Proteomes" id="UP001491310">
    <property type="component" value="Unassembled WGS sequence"/>
</dbReference>
<dbReference type="InterPro" id="IPR017941">
    <property type="entry name" value="Rieske_2Fe-2S"/>
</dbReference>
<keyword evidence="4" id="KW-0411">Iron-sulfur</keyword>
<reference evidence="7 8" key="1">
    <citation type="journal article" date="2024" name="Nat. Commun.">
        <title>Phylogenomics reveals the evolutionary origins of lichenization in chlorophyte algae.</title>
        <authorList>
            <person name="Puginier C."/>
            <person name="Libourel C."/>
            <person name="Otte J."/>
            <person name="Skaloud P."/>
            <person name="Haon M."/>
            <person name="Grisel S."/>
            <person name="Petersen M."/>
            <person name="Berrin J.G."/>
            <person name="Delaux P.M."/>
            <person name="Dal Grande F."/>
            <person name="Keller J."/>
        </authorList>
    </citation>
    <scope>NUCLEOTIDE SEQUENCE [LARGE SCALE GENOMIC DNA]</scope>
    <source>
        <strain evidence="7 8">SAG 216-7</strain>
    </source>
</reference>
<keyword evidence="8" id="KW-1185">Reference proteome</keyword>
<dbReference type="PROSITE" id="PS51296">
    <property type="entry name" value="RIESKE"/>
    <property type="match status" value="1"/>
</dbReference>
<dbReference type="PANTHER" id="PTHR21496:SF0">
    <property type="entry name" value="RIESKE DOMAIN-CONTAINING PROTEIN"/>
    <property type="match status" value="1"/>
</dbReference>
<dbReference type="Gene3D" id="2.102.10.10">
    <property type="entry name" value="Rieske [2Fe-2S] iron-sulphur domain"/>
    <property type="match status" value="1"/>
</dbReference>
<evidence type="ECO:0000256" key="3">
    <source>
        <dbReference type="ARBA" id="ARBA00023004"/>
    </source>
</evidence>
<dbReference type="PANTHER" id="PTHR21496">
    <property type="entry name" value="FERREDOXIN-RELATED"/>
    <property type="match status" value="1"/>
</dbReference>
<feature type="domain" description="Rieske" evidence="6">
    <location>
        <begin position="4"/>
        <end position="115"/>
    </location>
</feature>
<dbReference type="CDD" id="cd03467">
    <property type="entry name" value="Rieske"/>
    <property type="match status" value="1"/>
</dbReference>
<protein>
    <recommendedName>
        <fullName evidence="6">Rieske domain-containing protein</fullName>
    </recommendedName>
</protein>
<comment type="caution">
    <text evidence="7">The sequence shown here is derived from an EMBL/GenBank/DDBJ whole genome shotgun (WGS) entry which is preliminary data.</text>
</comment>